<dbReference type="PANTHER" id="PTHR42756">
    <property type="entry name" value="TRANSCRIPTIONAL REGULATOR, MARR"/>
    <property type="match status" value="1"/>
</dbReference>
<dbReference type="EMBL" id="FOPJ01000014">
    <property type="protein sequence ID" value="SFG77156.1"/>
    <property type="molecule type" value="Genomic_DNA"/>
</dbReference>
<evidence type="ECO:0000256" key="2">
    <source>
        <dbReference type="ARBA" id="ARBA00023125"/>
    </source>
</evidence>
<dbReference type="GO" id="GO:0003700">
    <property type="term" value="F:DNA-binding transcription factor activity"/>
    <property type="evidence" value="ECO:0007669"/>
    <property type="project" value="InterPro"/>
</dbReference>
<feature type="domain" description="HTH marR-type" evidence="4">
    <location>
        <begin position="6"/>
        <end position="141"/>
    </location>
</feature>
<dbReference type="InterPro" id="IPR036388">
    <property type="entry name" value="WH-like_DNA-bd_sf"/>
</dbReference>
<sequence length="154" mass="17350">MSSPSPEDIARRIRPAMTKLYVMYFRIAEQSDLTGPQLSIMTRLQENGPSRISQIAREEGIRMPTASNALHQLEQRGLVERLRDTSDRRGVRVRLTVQGSDELARVGEERIQYLAEMLSSLNEEQLRAADEITDVINALAESYGGQHLLKPEAS</sequence>
<dbReference type="AlphaFoldDB" id="A0A1I2UQM0"/>
<dbReference type="RefSeq" id="WP_092286748.1">
    <property type="nucleotide sequence ID" value="NZ_FOPJ01000014.1"/>
</dbReference>
<dbReference type="Proteomes" id="UP000199065">
    <property type="component" value="Unassembled WGS sequence"/>
</dbReference>
<dbReference type="SUPFAM" id="SSF46785">
    <property type="entry name" value="Winged helix' DNA-binding domain"/>
    <property type="match status" value="1"/>
</dbReference>
<dbReference type="InterPro" id="IPR000835">
    <property type="entry name" value="HTH_MarR-typ"/>
</dbReference>
<protein>
    <submittedName>
        <fullName evidence="5">DNA-binding transcriptional regulator, MarR family</fullName>
    </submittedName>
</protein>
<reference evidence="5 6" key="1">
    <citation type="submission" date="2016-10" db="EMBL/GenBank/DDBJ databases">
        <authorList>
            <person name="de Groot N.N."/>
        </authorList>
    </citation>
    <scope>NUCLEOTIDE SEQUENCE [LARGE SCALE GENOMIC DNA]</scope>
    <source>
        <strain>J11</strain>
        <strain evidence="6">PG 39</strain>
    </source>
</reference>
<evidence type="ECO:0000259" key="4">
    <source>
        <dbReference type="PROSITE" id="PS50995"/>
    </source>
</evidence>
<gene>
    <name evidence="5" type="ORF">SAMN05660282_01897</name>
</gene>
<evidence type="ECO:0000313" key="6">
    <source>
        <dbReference type="Proteomes" id="UP000199065"/>
    </source>
</evidence>
<dbReference type="SMART" id="SM00347">
    <property type="entry name" value="HTH_MARR"/>
    <property type="match status" value="1"/>
</dbReference>
<evidence type="ECO:0000256" key="1">
    <source>
        <dbReference type="ARBA" id="ARBA00023015"/>
    </source>
</evidence>
<keyword evidence="1" id="KW-0805">Transcription regulation</keyword>
<accession>A0A1I2UQM0</accession>
<keyword evidence="6" id="KW-1185">Reference proteome</keyword>
<dbReference type="OrthoDB" id="3216907at2"/>
<proteinExistence type="predicted"/>
<dbReference type="GO" id="GO:0003677">
    <property type="term" value="F:DNA binding"/>
    <property type="evidence" value="ECO:0007669"/>
    <property type="project" value="UniProtKB-KW"/>
</dbReference>
<keyword evidence="3" id="KW-0804">Transcription</keyword>
<dbReference type="Pfam" id="PF01047">
    <property type="entry name" value="MarR"/>
    <property type="match status" value="1"/>
</dbReference>
<evidence type="ECO:0000256" key="3">
    <source>
        <dbReference type="ARBA" id="ARBA00023163"/>
    </source>
</evidence>
<dbReference type="PANTHER" id="PTHR42756:SF1">
    <property type="entry name" value="TRANSCRIPTIONAL REPRESSOR OF EMRAB OPERON"/>
    <property type="match status" value="1"/>
</dbReference>
<dbReference type="PROSITE" id="PS50995">
    <property type="entry name" value="HTH_MARR_2"/>
    <property type="match status" value="1"/>
</dbReference>
<dbReference type="InterPro" id="IPR036390">
    <property type="entry name" value="WH_DNA-bd_sf"/>
</dbReference>
<dbReference type="Gene3D" id="1.10.10.10">
    <property type="entry name" value="Winged helix-like DNA-binding domain superfamily/Winged helix DNA-binding domain"/>
    <property type="match status" value="1"/>
</dbReference>
<organism evidence="5 6">
    <name type="scientific">Corynebacterium spheniscorum</name>
    <dbReference type="NCBI Taxonomy" id="185761"/>
    <lineage>
        <taxon>Bacteria</taxon>
        <taxon>Bacillati</taxon>
        <taxon>Actinomycetota</taxon>
        <taxon>Actinomycetes</taxon>
        <taxon>Mycobacteriales</taxon>
        <taxon>Corynebacteriaceae</taxon>
        <taxon>Corynebacterium</taxon>
    </lineage>
</organism>
<dbReference type="PROSITE" id="PS01117">
    <property type="entry name" value="HTH_MARR_1"/>
    <property type="match status" value="1"/>
</dbReference>
<dbReference type="InterPro" id="IPR023187">
    <property type="entry name" value="Tscrpt_reg_MarR-type_CS"/>
</dbReference>
<dbReference type="STRING" id="185761.SAMN05660282_01897"/>
<name>A0A1I2UQM0_9CORY</name>
<keyword evidence="2 5" id="KW-0238">DNA-binding</keyword>
<evidence type="ECO:0000313" key="5">
    <source>
        <dbReference type="EMBL" id="SFG77156.1"/>
    </source>
</evidence>